<proteinExistence type="inferred from homology"/>
<dbReference type="Gene3D" id="3.40.50.10490">
    <property type="entry name" value="Glucose-6-phosphate isomerase like protein, domain 1"/>
    <property type="match status" value="1"/>
</dbReference>
<comment type="catalytic activity">
    <reaction evidence="1">
        <text>2 D-sedoheptulose 7-phosphate = D-glycero-alpha-D-manno-heptose 7-phosphate + D-glycero-beta-D-manno-heptose 7-phosphate</text>
        <dbReference type="Rhea" id="RHEA:27489"/>
        <dbReference type="ChEBI" id="CHEBI:57483"/>
        <dbReference type="ChEBI" id="CHEBI:60203"/>
        <dbReference type="ChEBI" id="CHEBI:60204"/>
        <dbReference type="EC" id="5.3.1.28"/>
    </reaction>
</comment>
<keyword evidence="10" id="KW-0119">Carbohydrate metabolism</keyword>
<evidence type="ECO:0000256" key="7">
    <source>
        <dbReference type="ARBA" id="ARBA00022723"/>
    </source>
</evidence>
<comment type="subcellular location">
    <subcellularLocation>
        <location evidence="3">Cytoplasm</location>
    </subcellularLocation>
</comment>
<evidence type="ECO:0000256" key="5">
    <source>
        <dbReference type="ARBA" id="ARBA00012580"/>
    </source>
</evidence>
<comment type="similarity">
    <text evidence="4">Belongs to the SIS family. GmhA subfamily.</text>
</comment>
<evidence type="ECO:0000256" key="8">
    <source>
        <dbReference type="ARBA" id="ARBA00022833"/>
    </source>
</evidence>
<keyword evidence="8" id="KW-0862">Zinc</keyword>
<dbReference type="EC" id="5.3.1.28" evidence="5"/>
<keyword evidence="7" id="KW-0479">Metal-binding</keyword>
<feature type="domain" description="SIS" evidence="11">
    <location>
        <begin position="34"/>
        <end position="192"/>
    </location>
</feature>
<dbReference type="PANTHER" id="PTHR30390">
    <property type="entry name" value="SEDOHEPTULOSE 7-PHOSPHATE ISOMERASE / DNAA INITIATOR-ASSOCIATING FACTOR FOR REPLICATION INITIATION"/>
    <property type="match status" value="1"/>
</dbReference>
<dbReference type="SUPFAM" id="SSF53697">
    <property type="entry name" value="SIS domain"/>
    <property type="match status" value="1"/>
</dbReference>
<accession>A0A3B0Z4Q3</accession>
<dbReference type="InterPro" id="IPR046348">
    <property type="entry name" value="SIS_dom_sf"/>
</dbReference>
<name>A0A3B0Z4Q3_9ZZZZ</name>
<evidence type="ECO:0000256" key="9">
    <source>
        <dbReference type="ARBA" id="ARBA00023235"/>
    </source>
</evidence>
<dbReference type="PANTHER" id="PTHR30390:SF6">
    <property type="entry name" value="DNAA INITIATOR-ASSOCIATING PROTEIN DIAA"/>
    <property type="match status" value="1"/>
</dbReference>
<organism evidence="12">
    <name type="scientific">hydrothermal vent metagenome</name>
    <dbReference type="NCBI Taxonomy" id="652676"/>
    <lineage>
        <taxon>unclassified sequences</taxon>
        <taxon>metagenomes</taxon>
        <taxon>ecological metagenomes</taxon>
    </lineage>
</organism>
<dbReference type="PROSITE" id="PS51464">
    <property type="entry name" value="SIS"/>
    <property type="match status" value="1"/>
</dbReference>
<comment type="cofactor">
    <cofactor evidence="2">
        <name>Zn(2+)</name>
        <dbReference type="ChEBI" id="CHEBI:29105"/>
    </cofactor>
</comment>
<reference evidence="12" key="1">
    <citation type="submission" date="2018-06" db="EMBL/GenBank/DDBJ databases">
        <authorList>
            <person name="Zhirakovskaya E."/>
        </authorList>
    </citation>
    <scope>NUCLEOTIDE SEQUENCE</scope>
</reference>
<dbReference type="HAMAP" id="MF_00067">
    <property type="entry name" value="GmhA"/>
    <property type="match status" value="1"/>
</dbReference>
<dbReference type="InterPro" id="IPR050099">
    <property type="entry name" value="SIS_GmhA/DiaA_subfam"/>
</dbReference>
<protein>
    <recommendedName>
        <fullName evidence="5">D-sedoheptulose-7-phosphate isomerase</fullName>
        <ecNumber evidence="5">5.3.1.28</ecNumber>
    </recommendedName>
</protein>
<dbReference type="InterPro" id="IPR004515">
    <property type="entry name" value="Phosphoheptose_Isoase"/>
</dbReference>
<dbReference type="CDD" id="cd05006">
    <property type="entry name" value="SIS_GmhA"/>
    <property type="match status" value="1"/>
</dbReference>
<evidence type="ECO:0000256" key="3">
    <source>
        <dbReference type="ARBA" id="ARBA00004496"/>
    </source>
</evidence>
<dbReference type="AlphaFoldDB" id="A0A3B0Z4Q3"/>
<evidence type="ECO:0000259" key="11">
    <source>
        <dbReference type="PROSITE" id="PS51464"/>
    </source>
</evidence>
<dbReference type="GO" id="GO:0005737">
    <property type="term" value="C:cytoplasm"/>
    <property type="evidence" value="ECO:0007669"/>
    <property type="project" value="UniProtKB-SubCell"/>
</dbReference>
<evidence type="ECO:0000256" key="4">
    <source>
        <dbReference type="ARBA" id="ARBA00009894"/>
    </source>
</evidence>
<evidence type="ECO:0000313" key="12">
    <source>
        <dbReference type="EMBL" id="VAW82532.1"/>
    </source>
</evidence>
<gene>
    <name evidence="12" type="ORF">MNBD_GAMMA12-1624</name>
</gene>
<dbReference type="EMBL" id="UOFL01000249">
    <property type="protein sequence ID" value="VAW82532.1"/>
    <property type="molecule type" value="Genomic_DNA"/>
</dbReference>
<keyword evidence="6" id="KW-0963">Cytoplasm</keyword>
<dbReference type="GO" id="GO:1901135">
    <property type="term" value="P:carbohydrate derivative metabolic process"/>
    <property type="evidence" value="ECO:0007669"/>
    <property type="project" value="InterPro"/>
</dbReference>
<dbReference type="InterPro" id="IPR001347">
    <property type="entry name" value="SIS_dom"/>
</dbReference>
<dbReference type="GO" id="GO:0097367">
    <property type="term" value="F:carbohydrate derivative binding"/>
    <property type="evidence" value="ECO:0007669"/>
    <property type="project" value="InterPro"/>
</dbReference>
<evidence type="ECO:0000256" key="6">
    <source>
        <dbReference type="ARBA" id="ARBA00022490"/>
    </source>
</evidence>
<sequence length="192" mass="20399">MKSLIENSLQAHLEIFNNIRNDLISDIDKCAQCMINTINSGGTIYWCGNGGSASDAEHLCAELVGRFDKDRRSLSSISLTANTSVITSIGNDFGNDEIFSRQVEGLVTKNDLLVGISTSGNSRNVERAIVKAKGIGCKTVGLLGRDGGSLGSVCDVILNVGGVDTARIQEMHILIGHILCESIETSIVNSSI</sequence>
<dbReference type="GO" id="GO:0046872">
    <property type="term" value="F:metal ion binding"/>
    <property type="evidence" value="ECO:0007669"/>
    <property type="project" value="UniProtKB-KW"/>
</dbReference>
<evidence type="ECO:0000256" key="10">
    <source>
        <dbReference type="ARBA" id="ARBA00023277"/>
    </source>
</evidence>
<keyword evidence="9 12" id="KW-0413">Isomerase</keyword>
<dbReference type="Pfam" id="PF13580">
    <property type="entry name" value="SIS_2"/>
    <property type="match status" value="1"/>
</dbReference>
<evidence type="ECO:0000256" key="2">
    <source>
        <dbReference type="ARBA" id="ARBA00001947"/>
    </source>
</evidence>
<dbReference type="GO" id="GO:0008968">
    <property type="term" value="F:D-sedoheptulose 7-phosphate isomerase activity"/>
    <property type="evidence" value="ECO:0007669"/>
    <property type="project" value="InterPro"/>
</dbReference>
<dbReference type="InterPro" id="IPR035461">
    <property type="entry name" value="GmhA/DiaA"/>
</dbReference>
<evidence type="ECO:0000256" key="1">
    <source>
        <dbReference type="ARBA" id="ARBA00000348"/>
    </source>
</evidence>